<organism evidence="1 2">
    <name type="scientific">Kribbella qitaiheensis</name>
    <dbReference type="NCBI Taxonomy" id="1544730"/>
    <lineage>
        <taxon>Bacteria</taxon>
        <taxon>Bacillati</taxon>
        <taxon>Actinomycetota</taxon>
        <taxon>Actinomycetes</taxon>
        <taxon>Propionibacteriales</taxon>
        <taxon>Kribbellaceae</taxon>
        <taxon>Kribbella</taxon>
    </lineage>
</organism>
<dbReference type="Proteomes" id="UP000515563">
    <property type="component" value="Chromosome"/>
</dbReference>
<sequence length="243" mass="26381">MQRWREDRFVRPTTVDPRQLVKTQAMLWDRLPDRFAGVELSPLAPLGTCSAIATVDQNKVVTTNRGTEVASDPTNELAIEAAVRRKAGAARVDLAACQRVVRAQAVDAPGMFAHFQLFALVSSTRDTGSGRAEAEMLLDHLGFWADILGEQAQLTFTTLAPTAVRERIDDTVRPALKVDLMEDPDRMKGSNYYSGTALGIAQAGAEVGDGGFTRWTADLLGDAKERCLISCISTERLTAITAS</sequence>
<reference evidence="2" key="1">
    <citation type="submission" date="2019-09" db="EMBL/GenBank/DDBJ databases">
        <title>Antimicrobial potential of Antarctic Bacteria.</title>
        <authorList>
            <person name="Benaud N."/>
            <person name="Edwards R.J."/>
            <person name="Ferrari B.C."/>
        </authorList>
    </citation>
    <scope>NUCLEOTIDE SEQUENCE [LARGE SCALE GENOMIC DNA]</scope>
    <source>
        <strain evidence="2">SPB151</strain>
    </source>
</reference>
<name>A0A7G6X9V6_9ACTN</name>
<evidence type="ECO:0000313" key="2">
    <source>
        <dbReference type="Proteomes" id="UP000515563"/>
    </source>
</evidence>
<dbReference type="KEGG" id="kqi:F1D05_19765"/>
<proteinExistence type="predicted"/>
<protein>
    <submittedName>
        <fullName evidence="1">Uncharacterized protein</fullName>
    </submittedName>
</protein>
<reference evidence="1 2" key="2">
    <citation type="journal article" date="2020" name="Microbiol. Resour. Announc.">
        <title>Antarctic desert soil bacteria exhibit high novel natural product potential, evaluated through long-read genome sequencing and comparative genomics.</title>
        <authorList>
            <person name="Benaud N."/>
            <person name="Edwards R.J."/>
            <person name="Amos T.G."/>
            <person name="D'Agostino P.M."/>
            <person name="Gutierrez-Chavez C."/>
            <person name="Montgomery K."/>
            <person name="Nicetic I."/>
            <person name="Ferrari B.C."/>
        </authorList>
    </citation>
    <scope>NUCLEOTIDE SEQUENCE [LARGE SCALE GENOMIC DNA]</scope>
    <source>
        <strain evidence="1 2">SPB151</strain>
    </source>
</reference>
<dbReference type="AlphaFoldDB" id="A0A7G6X9V6"/>
<keyword evidence="2" id="KW-1185">Reference proteome</keyword>
<evidence type="ECO:0000313" key="1">
    <source>
        <dbReference type="EMBL" id="QNE23021.1"/>
    </source>
</evidence>
<gene>
    <name evidence="1" type="ORF">F1D05_19765</name>
</gene>
<dbReference type="EMBL" id="CP043661">
    <property type="protein sequence ID" value="QNE23021.1"/>
    <property type="molecule type" value="Genomic_DNA"/>
</dbReference>
<accession>A0A7G6X9V6</accession>